<protein>
    <submittedName>
        <fullName evidence="1">Uncharacterized protein</fullName>
    </submittedName>
</protein>
<name>A0A1Q2CYA2_9ACTN</name>
<proteinExistence type="predicted"/>
<accession>A0A1Q2CYA2</accession>
<evidence type="ECO:0000313" key="2">
    <source>
        <dbReference type="Proteomes" id="UP000188235"/>
    </source>
</evidence>
<reference evidence="1 2" key="1">
    <citation type="journal article" date="2008" name="Int. J. Syst. Evol. Microbiol.">
        <title>Tessaracoccus flavescens sp. nov., isolated from marine sediment.</title>
        <authorList>
            <person name="Lee D.W."/>
            <person name="Lee S.D."/>
        </authorList>
    </citation>
    <scope>NUCLEOTIDE SEQUENCE [LARGE SCALE GENOMIC DNA]</scope>
    <source>
        <strain evidence="1 2">SST-39T</strain>
    </source>
</reference>
<sequence>MRQWWGNDEGDNGLYLRHGMGLTPAAVMSELFTPAFVEVRGCVLLRHRFSERNFLTWWDKLDGDVIRIESVLNHTHLWDLMPEPTDGADEDILDWIRERLAEAWLDRVSRLFPQRRFYCELVDDYGPTISLHQAG</sequence>
<dbReference type="Proteomes" id="UP000188235">
    <property type="component" value="Chromosome"/>
</dbReference>
<keyword evidence="2" id="KW-1185">Reference proteome</keyword>
<evidence type="ECO:0000313" key="1">
    <source>
        <dbReference type="EMBL" id="AQP51057.1"/>
    </source>
</evidence>
<organism evidence="1 2">
    <name type="scientific">Tessaracoccus flavescens</name>
    <dbReference type="NCBI Taxonomy" id="399497"/>
    <lineage>
        <taxon>Bacteria</taxon>
        <taxon>Bacillati</taxon>
        <taxon>Actinomycetota</taxon>
        <taxon>Actinomycetes</taxon>
        <taxon>Propionibacteriales</taxon>
        <taxon>Propionibacteriaceae</taxon>
        <taxon>Tessaracoccus</taxon>
    </lineage>
</organism>
<gene>
    <name evidence="1" type="ORF">BW733_09695</name>
</gene>
<dbReference type="AlphaFoldDB" id="A0A1Q2CYA2"/>
<dbReference type="EMBL" id="CP019607">
    <property type="protein sequence ID" value="AQP51057.1"/>
    <property type="molecule type" value="Genomic_DNA"/>
</dbReference>
<dbReference type="KEGG" id="tfa:BW733_09695"/>